<reference evidence="3" key="2">
    <citation type="submission" date="2025-08" db="UniProtKB">
        <authorList>
            <consortium name="RefSeq"/>
        </authorList>
    </citation>
    <scope>IDENTIFICATION</scope>
    <source>
        <tissue evidence="3">Leaf</tissue>
    </source>
</reference>
<feature type="compositionally biased region" description="Acidic residues" evidence="1">
    <location>
        <begin position="331"/>
        <end position="363"/>
    </location>
</feature>
<feature type="compositionally biased region" description="Basic and acidic residues" evidence="1">
    <location>
        <begin position="450"/>
        <end position="470"/>
    </location>
</feature>
<feature type="compositionally biased region" description="Polar residues" evidence="1">
    <location>
        <begin position="364"/>
        <end position="373"/>
    </location>
</feature>
<feature type="compositionally biased region" description="Basic and acidic residues" evidence="1">
    <location>
        <begin position="42"/>
        <end position="52"/>
    </location>
</feature>
<evidence type="ECO:0000313" key="2">
    <source>
        <dbReference type="Proteomes" id="UP000813463"/>
    </source>
</evidence>
<dbReference type="Proteomes" id="UP000813463">
    <property type="component" value="Chromosome 5"/>
</dbReference>
<sequence length="846" mass="97694">MESGDENAIDSLNNCENTRKIEHMQREEAENAIDSSLNAPSTEEKATNTNENMERIDGEQETVLQTTSTESTISIQKSVPETEYNIVPQPKERIKHTMKFTTEEVQTTSEVIPIKRVQPPKKVTFKIKGDLHEVKAVPILAHDQRNESKILEIPTENKESEKLEDNTKEHQKEEVPLKNKKDTECVKAEPTKSEEKKKEKKDDDELRLPTVTTHSNELEASSPGTKAIIEEKEDEELEIAIQLAIANSLENIVSKDESNKEKKDDEQVNHNDQKEKEEVLVETENEETDDEEVGDDEKNDNNDREIPRTATGWENVKRSTGCPIEKKNSREEDDNVEGDENQNTDDDEDQNTEDDEEENDENESANLKSTSRQEVNEEDENINNDEIVAFPPRKMKRKSVAPKTKFQSGIIEKQAEDPVEKDDEETDDDILISQFRVARTQPLRKRTKKEKNATTKKEEENDENAVEKRGKGVVQKKAARALGTRTPTRKSLRLQESEKAVEEKEEEREIVKETKRRVGRIPRKTLKKEESDIDEENEEDDENYEVEKEEEEEEEEEDTEEEEKPFNKRKRQQLQISEIDEDAKPIVPKQKKKVVLYQKILPTQLIELIKKMSDEHKEAIRKIGFGGFLSLSMENHNSALADYIVTSSNVDRQSIVLPGSGENFVTPEDVHQVYGVPLGGEEIVEPENEDIDDNYVEFLATWRKIFKLRKGSPTNLPLIARIKDLMLEPVSNEFIWNFVIAAVNSCMRSTNNPQVYIRFMYSCMNTNTIANLDWSTFVYRHWKKSVCEWKAETSFYTGPLPFLLVLYFDRLQRGGQQVPREIPLLTVWNRERMTNRIAIEKARGFG</sequence>
<reference evidence="2" key="1">
    <citation type="journal article" date="2021" name="Nat. Commun.">
        <title>Genomic analyses provide insights into spinach domestication and the genetic basis of agronomic traits.</title>
        <authorList>
            <person name="Cai X."/>
            <person name="Sun X."/>
            <person name="Xu C."/>
            <person name="Sun H."/>
            <person name="Wang X."/>
            <person name="Ge C."/>
            <person name="Zhang Z."/>
            <person name="Wang Q."/>
            <person name="Fei Z."/>
            <person name="Jiao C."/>
            <person name="Wang Q."/>
        </authorList>
    </citation>
    <scope>NUCLEOTIDE SEQUENCE [LARGE SCALE GENOMIC DNA]</scope>
    <source>
        <strain evidence="2">cv. Varoflay</strain>
    </source>
</reference>
<feature type="region of interest" description="Disordered" evidence="1">
    <location>
        <begin position="141"/>
        <end position="231"/>
    </location>
</feature>
<organism evidence="2 3">
    <name type="scientific">Spinacia oleracea</name>
    <name type="common">Spinach</name>
    <dbReference type="NCBI Taxonomy" id="3562"/>
    <lineage>
        <taxon>Eukaryota</taxon>
        <taxon>Viridiplantae</taxon>
        <taxon>Streptophyta</taxon>
        <taxon>Embryophyta</taxon>
        <taxon>Tracheophyta</taxon>
        <taxon>Spermatophyta</taxon>
        <taxon>Magnoliopsida</taxon>
        <taxon>eudicotyledons</taxon>
        <taxon>Gunneridae</taxon>
        <taxon>Pentapetalae</taxon>
        <taxon>Caryophyllales</taxon>
        <taxon>Chenopodiaceae</taxon>
        <taxon>Chenopodioideae</taxon>
        <taxon>Anserineae</taxon>
        <taxon>Spinacia</taxon>
    </lineage>
</organism>
<dbReference type="PANTHER" id="PTHR34835:SF90">
    <property type="entry name" value="AMINOTRANSFERASE-LIKE PLANT MOBILE DOMAIN-CONTAINING PROTEIN"/>
    <property type="match status" value="1"/>
</dbReference>
<feature type="compositionally biased region" description="Acidic residues" evidence="1">
    <location>
        <begin position="531"/>
        <end position="563"/>
    </location>
</feature>
<feature type="compositionally biased region" description="Basic and acidic residues" evidence="1">
    <location>
        <begin position="493"/>
        <end position="513"/>
    </location>
</feature>
<keyword evidence="2" id="KW-1185">Reference proteome</keyword>
<feature type="compositionally biased region" description="Polar residues" evidence="1">
    <location>
        <begin position="210"/>
        <end position="224"/>
    </location>
</feature>
<dbReference type="PANTHER" id="PTHR34835">
    <property type="entry name" value="OS07G0283600 PROTEIN-RELATED"/>
    <property type="match status" value="1"/>
</dbReference>
<gene>
    <name evidence="3" type="primary">LOC110802907</name>
</gene>
<feature type="region of interest" description="Disordered" evidence="1">
    <location>
        <begin position="251"/>
        <end position="572"/>
    </location>
</feature>
<feature type="compositionally biased region" description="Acidic residues" evidence="1">
    <location>
        <begin position="280"/>
        <end position="298"/>
    </location>
</feature>
<feature type="compositionally biased region" description="Basic and acidic residues" evidence="1">
    <location>
        <begin position="253"/>
        <end position="279"/>
    </location>
</feature>
<dbReference type="GeneID" id="110802907"/>
<protein>
    <recommendedName>
        <fullName evidence="4">Ubiquitin-like protease family profile domain-containing protein</fullName>
    </recommendedName>
</protein>
<feature type="region of interest" description="Disordered" evidence="1">
    <location>
        <begin position="1"/>
        <end position="52"/>
    </location>
</feature>
<feature type="compositionally biased region" description="Basic residues" evidence="1">
    <location>
        <begin position="514"/>
        <end position="526"/>
    </location>
</feature>
<evidence type="ECO:0008006" key="4">
    <source>
        <dbReference type="Google" id="ProtNLM"/>
    </source>
</evidence>
<feature type="compositionally biased region" description="Basic and acidic residues" evidence="1">
    <location>
        <begin position="17"/>
        <end position="29"/>
    </location>
</feature>
<evidence type="ECO:0000256" key="1">
    <source>
        <dbReference type="SAM" id="MobiDB-lite"/>
    </source>
</evidence>
<name>A0ABM3QQG4_SPIOL</name>
<dbReference type="RefSeq" id="XP_056685602.1">
    <property type="nucleotide sequence ID" value="XM_056829624.1"/>
</dbReference>
<proteinExistence type="predicted"/>
<feature type="compositionally biased region" description="Acidic residues" evidence="1">
    <location>
        <begin position="419"/>
        <end position="430"/>
    </location>
</feature>
<evidence type="ECO:0000313" key="3">
    <source>
        <dbReference type="RefSeq" id="XP_056685602.1"/>
    </source>
</evidence>
<feature type="compositionally biased region" description="Basic and acidic residues" evidence="1">
    <location>
        <begin position="142"/>
        <end position="207"/>
    </location>
</feature>
<accession>A0ABM3QQG4</accession>